<gene>
    <name evidence="2" type="ORF">JX265_006733</name>
</gene>
<evidence type="ECO:0000313" key="2">
    <source>
        <dbReference type="EMBL" id="KAI1868754.1"/>
    </source>
</evidence>
<feature type="region of interest" description="Disordered" evidence="1">
    <location>
        <begin position="1"/>
        <end position="27"/>
    </location>
</feature>
<dbReference type="Proteomes" id="UP000829685">
    <property type="component" value="Unassembled WGS sequence"/>
</dbReference>
<reference evidence="2" key="1">
    <citation type="submission" date="2021-03" db="EMBL/GenBank/DDBJ databases">
        <title>Revisited historic fungal species revealed as producer of novel bioactive compounds through whole genome sequencing and comparative genomics.</title>
        <authorList>
            <person name="Vignolle G.A."/>
            <person name="Hochenegger N."/>
            <person name="Mach R.L."/>
            <person name="Mach-Aigner A.R."/>
            <person name="Javad Rahimi M."/>
            <person name="Salim K.A."/>
            <person name="Chan C.M."/>
            <person name="Lim L.B.L."/>
            <person name="Cai F."/>
            <person name="Druzhinina I.S."/>
            <person name="U'Ren J.M."/>
            <person name="Derntl C."/>
        </authorList>
    </citation>
    <scope>NUCLEOTIDE SEQUENCE</scope>
    <source>
        <strain evidence="2">TUCIM 5799</strain>
    </source>
</reference>
<evidence type="ECO:0000313" key="3">
    <source>
        <dbReference type="Proteomes" id="UP000829685"/>
    </source>
</evidence>
<sequence>MDSKAPPALNFPPDEDLPSYPPPSYNAAHVPAEEKAFDAASIGSAASHTSGFNPTIHLAIETLGFNLNSVTCRNWNGDQAIPVFRTHAGATPDLPFKHAEQPEYVSIRPKKNSNSCALVRGDDPAQTPLISTVYRWGPGRDPHMRIYEPTERISVADAVDKDKHIANEFEVKTHWITSRAATMVTPFGTFEWRYGKKPEKKEYAADSLLVCDRLDSPNAPIAGTSSSPKKDSRIRVAQLVRNEEYRAHGSKKRWVGGNGGRLMLDLGDWACLEKSGAVEKVEALLVAGCLLMLKRETDREKDNQLAVLT</sequence>
<protein>
    <submittedName>
        <fullName evidence="2">Uncharacterized protein</fullName>
    </submittedName>
</protein>
<keyword evidence="3" id="KW-1185">Reference proteome</keyword>
<accession>A0A9P9WKW2</accession>
<name>A0A9P9WKW2_9PEZI</name>
<dbReference type="EMBL" id="JAFIMR010000016">
    <property type="protein sequence ID" value="KAI1868754.1"/>
    <property type="molecule type" value="Genomic_DNA"/>
</dbReference>
<proteinExistence type="predicted"/>
<comment type="caution">
    <text evidence="2">The sequence shown here is derived from an EMBL/GenBank/DDBJ whole genome shotgun (WGS) entry which is preliminary data.</text>
</comment>
<organism evidence="2 3">
    <name type="scientific">Neoarthrinium moseri</name>
    <dbReference type="NCBI Taxonomy" id="1658444"/>
    <lineage>
        <taxon>Eukaryota</taxon>
        <taxon>Fungi</taxon>
        <taxon>Dikarya</taxon>
        <taxon>Ascomycota</taxon>
        <taxon>Pezizomycotina</taxon>
        <taxon>Sordariomycetes</taxon>
        <taxon>Xylariomycetidae</taxon>
        <taxon>Amphisphaeriales</taxon>
        <taxon>Apiosporaceae</taxon>
        <taxon>Neoarthrinium</taxon>
    </lineage>
</organism>
<dbReference type="AlphaFoldDB" id="A0A9P9WKW2"/>
<evidence type="ECO:0000256" key="1">
    <source>
        <dbReference type="SAM" id="MobiDB-lite"/>
    </source>
</evidence>